<evidence type="ECO:0000313" key="1">
    <source>
        <dbReference type="EMBL" id="KAA6394383.1"/>
    </source>
</evidence>
<accession>A0A5J4WI79</accession>
<sequence>MKNAVSQIVFGRQQTWLSQKELIYLSIQAVGLLLELYHDAQWLDKKYFVRLVIVLNYENSRSGGAFETDIVSAYYAIDLIICTFSNAFSSLHNL</sequence>
<dbReference type="EMBL" id="SNRW01001956">
    <property type="protein sequence ID" value="KAA6394383.1"/>
    <property type="molecule type" value="Genomic_DNA"/>
</dbReference>
<reference evidence="1 2" key="1">
    <citation type="submission" date="2019-03" db="EMBL/GenBank/DDBJ databases">
        <title>Single cell metagenomics reveals metabolic interactions within the superorganism composed of flagellate Streblomastix strix and complex community of Bacteroidetes bacteria on its surface.</title>
        <authorList>
            <person name="Treitli S.C."/>
            <person name="Kolisko M."/>
            <person name="Husnik F."/>
            <person name="Keeling P."/>
            <person name="Hampl V."/>
        </authorList>
    </citation>
    <scope>NUCLEOTIDE SEQUENCE [LARGE SCALE GENOMIC DNA]</scope>
    <source>
        <strain evidence="1">ST1C</strain>
    </source>
</reference>
<comment type="caution">
    <text evidence="1">The sequence shown here is derived from an EMBL/GenBank/DDBJ whole genome shotgun (WGS) entry which is preliminary data.</text>
</comment>
<name>A0A5J4WI79_9EUKA</name>
<organism evidence="1 2">
    <name type="scientific">Streblomastix strix</name>
    <dbReference type="NCBI Taxonomy" id="222440"/>
    <lineage>
        <taxon>Eukaryota</taxon>
        <taxon>Metamonada</taxon>
        <taxon>Preaxostyla</taxon>
        <taxon>Oxymonadida</taxon>
        <taxon>Streblomastigidae</taxon>
        <taxon>Streblomastix</taxon>
    </lineage>
</organism>
<dbReference type="AlphaFoldDB" id="A0A5J4WI79"/>
<evidence type="ECO:0000313" key="2">
    <source>
        <dbReference type="Proteomes" id="UP000324800"/>
    </source>
</evidence>
<proteinExistence type="predicted"/>
<dbReference type="Proteomes" id="UP000324800">
    <property type="component" value="Unassembled WGS sequence"/>
</dbReference>
<protein>
    <submittedName>
        <fullName evidence="1">Uncharacterized protein</fullName>
    </submittedName>
</protein>
<gene>
    <name evidence="1" type="ORF">EZS28_010090</name>
</gene>